<name>A5D1H0_PELTS</name>
<reference evidence="2" key="1">
    <citation type="journal article" date="2008" name="Genome Res.">
        <title>The genome of Pelotomaculum thermopropionicum reveals niche-associated evolution in anaerobic microbiota.</title>
        <authorList>
            <person name="Kosaka T."/>
            <person name="Kato S."/>
            <person name="Shimoyama T."/>
            <person name="Ishii S."/>
            <person name="Abe T."/>
            <person name="Watanabe K."/>
        </authorList>
    </citation>
    <scope>NUCLEOTIDE SEQUENCE [LARGE SCALE GENOMIC DNA]</scope>
    <source>
        <strain evidence="2">DSM 13744 / JCM 10971 / SI</strain>
    </source>
</reference>
<proteinExistence type="predicted"/>
<evidence type="ECO:0000313" key="1">
    <source>
        <dbReference type="EMBL" id="BAF59913.1"/>
    </source>
</evidence>
<accession>A5D1H0</accession>
<gene>
    <name evidence="1" type="ordered locus">PTH_1732</name>
</gene>
<dbReference type="AlphaFoldDB" id="A5D1H0"/>
<dbReference type="eggNOG" id="ENOG5033AT6">
    <property type="taxonomic scope" value="Bacteria"/>
</dbReference>
<dbReference type="STRING" id="370438.PTH_1732"/>
<keyword evidence="2" id="KW-1185">Reference proteome</keyword>
<dbReference type="Proteomes" id="UP000006556">
    <property type="component" value="Chromosome"/>
</dbReference>
<protein>
    <submittedName>
        <fullName evidence="1">Uncharacterized protein</fullName>
    </submittedName>
</protein>
<evidence type="ECO:0000313" key="2">
    <source>
        <dbReference type="Proteomes" id="UP000006556"/>
    </source>
</evidence>
<organism evidence="1 2">
    <name type="scientific">Pelotomaculum thermopropionicum (strain DSM 13744 / JCM 10971 / SI)</name>
    <dbReference type="NCBI Taxonomy" id="370438"/>
    <lineage>
        <taxon>Bacteria</taxon>
        <taxon>Bacillati</taxon>
        <taxon>Bacillota</taxon>
        <taxon>Clostridia</taxon>
        <taxon>Eubacteriales</taxon>
        <taxon>Desulfotomaculaceae</taxon>
        <taxon>Pelotomaculum</taxon>
    </lineage>
</organism>
<dbReference type="EMBL" id="AP009389">
    <property type="protein sequence ID" value="BAF59913.1"/>
    <property type="molecule type" value="Genomic_DNA"/>
</dbReference>
<dbReference type="KEGG" id="pth:PTH_1732"/>
<sequence>MAVCPVCNGMTGVEKKCPECGREMLDAGVIQDYYDPYSAYLEQGIYEDGYGCNNGRHCVHLFACPECHYDARLVFKKL</sequence>
<dbReference type="HOGENOM" id="CLU_188988_0_0_9"/>